<organism evidence="3 4">
    <name type="scientific">Clarias magur</name>
    <name type="common">Asian catfish</name>
    <name type="synonym">Macropteronotus magur</name>
    <dbReference type="NCBI Taxonomy" id="1594786"/>
    <lineage>
        <taxon>Eukaryota</taxon>
        <taxon>Metazoa</taxon>
        <taxon>Chordata</taxon>
        <taxon>Craniata</taxon>
        <taxon>Vertebrata</taxon>
        <taxon>Euteleostomi</taxon>
        <taxon>Actinopterygii</taxon>
        <taxon>Neopterygii</taxon>
        <taxon>Teleostei</taxon>
        <taxon>Ostariophysi</taxon>
        <taxon>Siluriformes</taxon>
        <taxon>Clariidae</taxon>
        <taxon>Clarias</taxon>
    </lineage>
</organism>
<keyword evidence="1" id="KW-0752">Steroid biosynthesis</keyword>
<dbReference type="Proteomes" id="UP000727407">
    <property type="component" value="Unassembled WGS sequence"/>
</dbReference>
<dbReference type="InterPro" id="IPR036291">
    <property type="entry name" value="NAD(P)-bd_dom_sf"/>
</dbReference>
<dbReference type="EMBL" id="QNUK01000046">
    <property type="protein sequence ID" value="KAF5905295.1"/>
    <property type="molecule type" value="Genomic_DNA"/>
</dbReference>
<dbReference type="PIRSF" id="PIRSF000126">
    <property type="entry name" value="11-beta-HSD1"/>
    <property type="match status" value="1"/>
</dbReference>
<dbReference type="Pfam" id="PF00106">
    <property type="entry name" value="adh_short"/>
    <property type="match status" value="1"/>
</dbReference>
<evidence type="ECO:0000256" key="1">
    <source>
        <dbReference type="ARBA" id="ARBA00022955"/>
    </source>
</evidence>
<dbReference type="GO" id="GO:0005783">
    <property type="term" value="C:endoplasmic reticulum"/>
    <property type="evidence" value="ECO:0007669"/>
    <property type="project" value="TreeGrafter"/>
</dbReference>
<keyword evidence="1" id="KW-0443">Lipid metabolism</keyword>
<dbReference type="SUPFAM" id="SSF51735">
    <property type="entry name" value="NAD(P)-binding Rossmann-fold domains"/>
    <property type="match status" value="1"/>
</dbReference>
<gene>
    <name evidence="3" type="primary">hsd17b3</name>
    <name evidence="3" type="ORF">DAT39_004973</name>
</gene>
<dbReference type="PANTHER" id="PTHR43899">
    <property type="entry name" value="RH59310P"/>
    <property type="match status" value="1"/>
</dbReference>
<dbReference type="PANTHER" id="PTHR43899:SF7">
    <property type="entry name" value="17-BETA-HYDROXYSTEROID DEHYDROGENASE TYPE 3"/>
    <property type="match status" value="1"/>
</dbReference>
<evidence type="ECO:0000313" key="3">
    <source>
        <dbReference type="EMBL" id="KAF5905295.1"/>
    </source>
</evidence>
<comment type="caution">
    <text evidence="3">The sequence shown here is derived from an EMBL/GenBank/DDBJ whole genome shotgun (WGS) entry which is preliminary data.</text>
</comment>
<dbReference type="GO" id="GO:0047045">
    <property type="term" value="F:testosterone dehydrogenase (NADP+) activity"/>
    <property type="evidence" value="ECO:0007669"/>
    <property type="project" value="TreeGrafter"/>
</dbReference>
<proteinExistence type="predicted"/>
<keyword evidence="2" id="KW-0560">Oxidoreductase</keyword>
<dbReference type="OrthoDB" id="5545019at2759"/>
<protein>
    <submittedName>
        <fullName evidence="3">Testosterone 17-beta-dehydrogenase 3-like</fullName>
    </submittedName>
</protein>
<evidence type="ECO:0000313" key="4">
    <source>
        <dbReference type="Proteomes" id="UP000727407"/>
    </source>
</evidence>
<keyword evidence="1" id="KW-0444">Lipid biosynthesis</keyword>
<name>A0A8J4XFN6_CLAMG</name>
<dbReference type="Gene3D" id="3.40.50.720">
    <property type="entry name" value="NAD(P)-binding Rossmann-like Domain"/>
    <property type="match status" value="1"/>
</dbReference>
<dbReference type="GO" id="GO:0006694">
    <property type="term" value="P:steroid biosynthetic process"/>
    <property type="evidence" value="ECO:0007669"/>
    <property type="project" value="UniProtKB-KW"/>
</dbReference>
<feature type="non-terminal residue" evidence="3">
    <location>
        <position position="1"/>
    </location>
</feature>
<feature type="non-terminal residue" evidence="3">
    <location>
        <position position="203"/>
    </location>
</feature>
<keyword evidence="4" id="KW-1185">Reference proteome</keyword>
<dbReference type="InterPro" id="IPR051019">
    <property type="entry name" value="VLCFA-Steroid_DH"/>
</dbReference>
<dbReference type="CDD" id="cd05356">
    <property type="entry name" value="17beta-HSD1_like_SDR_c"/>
    <property type="match status" value="1"/>
</dbReference>
<dbReference type="AlphaFoldDB" id="A0A8J4XFN6"/>
<accession>A0A8J4XFN6</accession>
<evidence type="ECO:0000256" key="2">
    <source>
        <dbReference type="ARBA" id="ARBA00023002"/>
    </source>
</evidence>
<sequence length="203" mass="22396">ITGGSEGIGKAYAEEFARLGLNVVIISRSKEKLDRVARKLENKMDRNVMVIVADFTKDDMDGHIKENIQDLEVAVLVNNVGMLPSFLPNKFLDTVHLEEKIYQMINCNVKAMVKMCRIVLPGMVERGQGIILNISSGISKTPCPMYTLYSSTKAVSPFGVSTAMSGFQKPSMITLTPEEFVRSSLRYLKAGDQTYGSVSHAVL</sequence>
<dbReference type="InterPro" id="IPR002347">
    <property type="entry name" value="SDR_fam"/>
</dbReference>
<reference evidence="3" key="1">
    <citation type="submission" date="2020-07" db="EMBL/GenBank/DDBJ databases">
        <title>Clarias magur genome sequencing, assembly and annotation.</title>
        <authorList>
            <person name="Kushwaha B."/>
            <person name="Kumar R."/>
            <person name="Das P."/>
            <person name="Joshi C.G."/>
            <person name="Kumar D."/>
            <person name="Nagpure N.S."/>
            <person name="Pandey M."/>
            <person name="Agarwal S."/>
            <person name="Srivastava S."/>
            <person name="Singh M."/>
            <person name="Sahoo L."/>
            <person name="Jayasankar P."/>
            <person name="Meher P.K."/>
            <person name="Koringa P.G."/>
            <person name="Iquebal M.A."/>
            <person name="Das S.P."/>
            <person name="Bit A."/>
            <person name="Patnaik S."/>
            <person name="Patel N."/>
            <person name="Shah T.M."/>
            <person name="Hinsu A."/>
            <person name="Jena J.K."/>
        </authorList>
    </citation>
    <scope>NUCLEOTIDE SEQUENCE</scope>
    <source>
        <strain evidence="3">CIFAMagur01</strain>
        <tissue evidence="3">Testis</tissue>
    </source>
</reference>